<feature type="compositionally biased region" description="Low complexity" evidence="1">
    <location>
        <begin position="21"/>
        <end position="40"/>
    </location>
</feature>
<feature type="region of interest" description="Disordered" evidence="1">
    <location>
        <begin position="21"/>
        <end position="133"/>
    </location>
</feature>
<keyword evidence="4" id="KW-1185">Reference proteome</keyword>
<feature type="compositionally biased region" description="Basic residues" evidence="1">
    <location>
        <begin position="92"/>
        <end position="102"/>
    </location>
</feature>
<dbReference type="AlphaFoldDB" id="A0A1X6P2A4"/>
<reference evidence="3 4" key="1">
    <citation type="submission" date="2017-03" db="EMBL/GenBank/DDBJ databases">
        <title>WGS assembly of Porphyra umbilicalis.</title>
        <authorList>
            <person name="Brawley S.H."/>
            <person name="Blouin N.A."/>
            <person name="Ficko-Blean E."/>
            <person name="Wheeler G.L."/>
            <person name="Lohr M."/>
            <person name="Goodson H.V."/>
            <person name="Jenkins J.W."/>
            <person name="Blaby-Haas C.E."/>
            <person name="Helliwell K.E."/>
            <person name="Chan C."/>
            <person name="Marriage T."/>
            <person name="Bhattacharya D."/>
            <person name="Klein A.S."/>
            <person name="Badis Y."/>
            <person name="Brodie J."/>
            <person name="Cao Y."/>
            <person name="Collen J."/>
            <person name="Dittami S.M."/>
            <person name="Gachon C.M."/>
            <person name="Green B.R."/>
            <person name="Karpowicz S."/>
            <person name="Kim J.W."/>
            <person name="Kudahl U."/>
            <person name="Lin S."/>
            <person name="Michel G."/>
            <person name="Mittag M."/>
            <person name="Olson B.J."/>
            <person name="Pangilinan J."/>
            <person name="Peng Y."/>
            <person name="Qiu H."/>
            <person name="Shu S."/>
            <person name="Singer J.T."/>
            <person name="Smith A.G."/>
            <person name="Sprecher B.N."/>
            <person name="Wagner V."/>
            <person name="Wang W."/>
            <person name="Wang Z.-Y."/>
            <person name="Yan J."/>
            <person name="Yarish C."/>
            <person name="Zoeuner-Riek S."/>
            <person name="Zhuang Y."/>
            <person name="Zou Y."/>
            <person name="Lindquist E.A."/>
            <person name="Grimwood J."/>
            <person name="Barry K."/>
            <person name="Rokhsar D.S."/>
            <person name="Schmutz J."/>
            <person name="Stiller J.W."/>
            <person name="Grossman A.R."/>
            <person name="Prochnik S.E."/>
        </authorList>
    </citation>
    <scope>NUCLEOTIDE SEQUENCE [LARGE SCALE GENOMIC DNA]</scope>
    <source>
        <strain evidence="3">4086291</strain>
    </source>
</reference>
<evidence type="ECO:0000313" key="4">
    <source>
        <dbReference type="Proteomes" id="UP000218209"/>
    </source>
</evidence>
<dbReference type="Proteomes" id="UP000218209">
    <property type="component" value="Unassembled WGS sequence"/>
</dbReference>
<organism evidence="3 4">
    <name type="scientific">Porphyra umbilicalis</name>
    <name type="common">Purple laver</name>
    <name type="synonym">Red alga</name>
    <dbReference type="NCBI Taxonomy" id="2786"/>
    <lineage>
        <taxon>Eukaryota</taxon>
        <taxon>Rhodophyta</taxon>
        <taxon>Bangiophyceae</taxon>
        <taxon>Bangiales</taxon>
        <taxon>Bangiaceae</taxon>
        <taxon>Porphyra</taxon>
    </lineage>
</organism>
<accession>A0A1X6P2A4</accession>
<feature type="signal peptide" evidence="2">
    <location>
        <begin position="1"/>
        <end position="24"/>
    </location>
</feature>
<proteinExistence type="predicted"/>
<protein>
    <submittedName>
        <fullName evidence="3">Uncharacterized protein</fullName>
    </submittedName>
</protein>
<evidence type="ECO:0000256" key="1">
    <source>
        <dbReference type="SAM" id="MobiDB-lite"/>
    </source>
</evidence>
<feature type="compositionally biased region" description="Low complexity" evidence="1">
    <location>
        <begin position="65"/>
        <end position="91"/>
    </location>
</feature>
<gene>
    <name evidence="3" type="ORF">BU14_0260s0015</name>
</gene>
<keyword evidence="2" id="KW-0732">Signal</keyword>
<feature type="compositionally biased region" description="Pro residues" evidence="1">
    <location>
        <begin position="41"/>
        <end position="64"/>
    </location>
</feature>
<name>A0A1X6P2A4_PORUM</name>
<dbReference type="InterPro" id="IPR006311">
    <property type="entry name" value="TAT_signal"/>
</dbReference>
<evidence type="ECO:0000256" key="2">
    <source>
        <dbReference type="SAM" id="SignalP"/>
    </source>
</evidence>
<evidence type="ECO:0000313" key="3">
    <source>
        <dbReference type="EMBL" id="OSX74947.1"/>
    </source>
</evidence>
<dbReference type="PROSITE" id="PS51318">
    <property type="entry name" value="TAT"/>
    <property type="match status" value="1"/>
</dbReference>
<feature type="compositionally biased region" description="Pro residues" evidence="1">
    <location>
        <begin position="123"/>
        <end position="133"/>
    </location>
</feature>
<sequence>MRRLRRLAAMATAAAAAAAASAMALPGERTSPTRARATSSPPRPRPWSSPPLGVWPPGPPPPRPVRTAALPPRPRSPSAAPVAQAPPAMALGRHRTRRRGRRCTSAPGPCAGATTRSRSPRGCRPPPSPSPRT</sequence>
<dbReference type="EMBL" id="KV918923">
    <property type="protein sequence ID" value="OSX74947.1"/>
    <property type="molecule type" value="Genomic_DNA"/>
</dbReference>
<feature type="chain" id="PRO_5012168524" evidence="2">
    <location>
        <begin position="25"/>
        <end position="133"/>
    </location>
</feature>